<dbReference type="Proteomes" id="UP000655830">
    <property type="component" value="Unassembled WGS sequence"/>
</dbReference>
<gene>
    <name evidence="1" type="ORF">H8718_05045</name>
</gene>
<dbReference type="PANTHER" id="PTHR37816">
    <property type="entry name" value="YALI0E33011P"/>
    <property type="match status" value="1"/>
</dbReference>
<protein>
    <submittedName>
        <fullName evidence="1">Topology modulation protein</fullName>
    </submittedName>
</protein>
<organism evidence="1 2">
    <name type="scientific">Zhenhengia yiwuensis</name>
    <dbReference type="NCBI Taxonomy" id="2763666"/>
    <lineage>
        <taxon>Bacteria</taxon>
        <taxon>Bacillati</taxon>
        <taxon>Bacillota</taxon>
        <taxon>Clostridia</taxon>
        <taxon>Lachnospirales</taxon>
        <taxon>Lachnospiraceae</taxon>
        <taxon>Zhenhengia</taxon>
    </lineage>
</organism>
<dbReference type="PANTHER" id="PTHR37816:SF3">
    <property type="entry name" value="MODULATES DNA TOPOLOGY"/>
    <property type="match status" value="1"/>
</dbReference>
<dbReference type="InterPro" id="IPR012381">
    <property type="entry name" value="EutP_PduV"/>
</dbReference>
<sequence length="166" mass="19753">MKKIMIIGCCGSGKTTLAKKLSNKLNLPLIHLDKLNWRDNWQNISKEEFDDLLWAEVVKPTWIIDGNYERTIPLRLKYCDTVIYMDYSRISCLYGVIKRVVTGYGKSRPDMGGYCPERFDFDFIKFVWNFNKKNRKRYYDILSREEDIQVIILRNRRQAAHFLQGL</sequence>
<dbReference type="InterPro" id="IPR027417">
    <property type="entry name" value="P-loop_NTPase"/>
</dbReference>
<comment type="caution">
    <text evidence="1">The sequence shown here is derived from an EMBL/GenBank/DDBJ whole genome shotgun (WGS) entry which is preliminary data.</text>
</comment>
<accession>A0A926EIX6</accession>
<dbReference type="Pfam" id="PF10662">
    <property type="entry name" value="PduV-EutP"/>
    <property type="match status" value="1"/>
</dbReference>
<dbReference type="GO" id="GO:0005524">
    <property type="term" value="F:ATP binding"/>
    <property type="evidence" value="ECO:0007669"/>
    <property type="project" value="InterPro"/>
</dbReference>
<dbReference type="AlphaFoldDB" id="A0A926EIX6"/>
<dbReference type="RefSeq" id="WP_249332039.1">
    <property type="nucleotide sequence ID" value="NZ_JACRSY010000006.1"/>
</dbReference>
<proteinExistence type="predicted"/>
<evidence type="ECO:0000313" key="1">
    <source>
        <dbReference type="EMBL" id="MBC8578898.1"/>
    </source>
</evidence>
<dbReference type="SUPFAM" id="SSF52540">
    <property type="entry name" value="P-loop containing nucleoside triphosphate hydrolases"/>
    <property type="match status" value="1"/>
</dbReference>
<name>A0A926EIX6_9FIRM</name>
<dbReference type="InterPro" id="IPR052922">
    <property type="entry name" value="Cytidylate_Kinase-2"/>
</dbReference>
<keyword evidence="2" id="KW-1185">Reference proteome</keyword>
<dbReference type="GO" id="GO:0006576">
    <property type="term" value="P:biogenic amine metabolic process"/>
    <property type="evidence" value="ECO:0007669"/>
    <property type="project" value="InterPro"/>
</dbReference>
<evidence type="ECO:0000313" key="2">
    <source>
        <dbReference type="Proteomes" id="UP000655830"/>
    </source>
</evidence>
<dbReference type="Gene3D" id="3.40.50.300">
    <property type="entry name" value="P-loop containing nucleotide triphosphate hydrolases"/>
    <property type="match status" value="1"/>
</dbReference>
<dbReference type="EMBL" id="JACRSY010000006">
    <property type="protein sequence ID" value="MBC8578898.1"/>
    <property type="molecule type" value="Genomic_DNA"/>
</dbReference>
<reference evidence="1" key="1">
    <citation type="submission" date="2020-08" db="EMBL/GenBank/DDBJ databases">
        <title>Genome public.</title>
        <authorList>
            <person name="Liu C."/>
            <person name="Sun Q."/>
        </authorList>
    </citation>
    <scope>NUCLEOTIDE SEQUENCE</scope>
    <source>
        <strain evidence="1">NSJ-12</strain>
    </source>
</reference>